<dbReference type="EMBL" id="BMMW01000003">
    <property type="protein sequence ID" value="GGK56429.1"/>
    <property type="molecule type" value="Genomic_DNA"/>
</dbReference>
<dbReference type="InterPro" id="IPR058489">
    <property type="entry name" value="DUF8176"/>
</dbReference>
<dbReference type="Proteomes" id="UP000612956">
    <property type="component" value="Unassembled WGS sequence"/>
</dbReference>
<feature type="region of interest" description="Disordered" evidence="1">
    <location>
        <begin position="1"/>
        <end position="130"/>
    </location>
</feature>
<reference evidence="4" key="1">
    <citation type="journal article" date="2014" name="Int. J. Syst. Evol. Microbiol.">
        <title>Complete genome sequence of Corynebacterium casei LMG S-19264T (=DSM 44701T), isolated from a smear-ripened cheese.</title>
        <authorList>
            <consortium name="US DOE Joint Genome Institute (JGI-PGF)"/>
            <person name="Walter F."/>
            <person name="Albersmeier A."/>
            <person name="Kalinowski J."/>
            <person name="Ruckert C."/>
        </authorList>
    </citation>
    <scope>NUCLEOTIDE SEQUENCE</scope>
    <source>
        <strain evidence="4">CGMCC 4.7278</strain>
    </source>
</reference>
<evidence type="ECO:0000256" key="2">
    <source>
        <dbReference type="SAM" id="Phobius"/>
    </source>
</evidence>
<feature type="compositionally biased region" description="Basic and acidic residues" evidence="1">
    <location>
        <begin position="1"/>
        <end position="17"/>
    </location>
</feature>
<feature type="transmembrane region" description="Helical" evidence="2">
    <location>
        <begin position="153"/>
        <end position="174"/>
    </location>
</feature>
<proteinExistence type="predicted"/>
<evidence type="ECO:0000313" key="5">
    <source>
        <dbReference type="Proteomes" id="UP000612956"/>
    </source>
</evidence>
<dbReference type="Pfam" id="PF26527">
    <property type="entry name" value="DUF8176"/>
    <property type="match status" value="1"/>
</dbReference>
<keyword evidence="2" id="KW-0472">Membrane</keyword>
<dbReference type="AlphaFoldDB" id="A0A917QLA4"/>
<evidence type="ECO:0000259" key="3">
    <source>
        <dbReference type="Pfam" id="PF26527"/>
    </source>
</evidence>
<evidence type="ECO:0000256" key="1">
    <source>
        <dbReference type="SAM" id="MobiDB-lite"/>
    </source>
</evidence>
<organism evidence="4 5">
    <name type="scientific">Nocardia camponoti</name>
    <dbReference type="NCBI Taxonomy" id="1616106"/>
    <lineage>
        <taxon>Bacteria</taxon>
        <taxon>Bacillati</taxon>
        <taxon>Actinomycetota</taxon>
        <taxon>Actinomycetes</taxon>
        <taxon>Mycobacteriales</taxon>
        <taxon>Nocardiaceae</taxon>
        <taxon>Nocardia</taxon>
    </lineage>
</organism>
<accession>A0A917QLA4</accession>
<reference evidence="4" key="2">
    <citation type="submission" date="2020-09" db="EMBL/GenBank/DDBJ databases">
        <authorList>
            <person name="Sun Q."/>
            <person name="Zhou Y."/>
        </authorList>
    </citation>
    <scope>NUCLEOTIDE SEQUENCE</scope>
    <source>
        <strain evidence="4">CGMCC 4.7278</strain>
    </source>
</reference>
<name>A0A917QLA4_9NOCA</name>
<keyword evidence="2" id="KW-0812">Transmembrane</keyword>
<protein>
    <recommendedName>
        <fullName evidence="3">DUF8176 domain-containing protein</fullName>
    </recommendedName>
</protein>
<comment type="caution">
    <text evidence="4">The sequence shown here is derived from an EMBL/GenBank/DDBJ whole genome shotgun (WGS) entry which is preliminary data.</text>
</comment>
<keyword evidence="5" id="KW-1185">Reference proteome</keyword>
<evidence type="ECO:0000313" key="4">
    <source>
        <dbReference type="EMBL" id="GGK56429.1"/>
    </source>
</evidence>
<gene>
    <name evidence="4" type="ORF">GCM10011591_30610</name>
</gene>
<sequence>MPVENGREATEVLRREPNAGASARPRSGETPIVPSPFGGSVPVSTGRDDVARTAGASGAHALRDAASTAVPSQSAVPAQADDNRADKTVRMTTPKADAPKSERWWDNPGDDGEVPKPPGDDSLSWSDDPIAKRLAPSTPIAAAKKKKSLPREWIAGGIAVAVLIVVALVMTIGLTKRGGGDDPGPTAPPIASVAAPLECKVGLDPLVTISNGPGDTTSGAKAILGFNYAFYVQRSGVQARTYVAPDSETISPADVIQRAIDEQIPNGSKHCVRIREVSGGHFDVELREWHPDGVVTVYKQDIIATNANPEGKWQLKSIAAR</sequence>
<feature type="domain" description="DUF8176" evidence="3">
    <location>
        <begin position="198"/>
        <end position="318"/>
    </location>
</feature>
<keyword evidence="2" id="KW-1133">Transmembrane helix</keyword>